<reference evidence="2" key="1">
    <citation type="submission" date="2019-05" db="EMBL/GenBank/DDBJ databases">
        <title>Candidatus Nanohalobium constans, a novel model system to study the DPANN nano-sized archaea: genomic and physiological characterization of a nanoarchaeon co-cultured with its chitinotrophic host.</title>
        <authorList>
            <person name="La Cono V."/>
            <person name="Arcadi E."/>
            <person name="Crisafi F."/>
            <person name="Denaro R."/>
            <person name="La Spada G."/>
            <person name="Messina E."/>
            <person name="Smedile F."/>
            <person name="Toshchakov S.V."/>
            <person name="Shevchenko M.A."/>
            <person name="Golyshin P.N."/>
            <person name="Golyshina O.V."/>
            <person name="Ferrer M."/>
            <person name="Rohde M."/>
            <person name="Mushegian A."/>
            <person name="Sorokin D.Y."/>
            <person name="Giuliano L."/>
            <person name="Yakimov M.M."/>
        </authorList>
    </citation>
    <scope>NUCLEOTIDE SEQUENCE [LARGE SCALE GENOMIC DNA]</scope>
    <source>
        <strain evidence="2">LC1Nh</strain>
    </source>
</reference>
<dbReference type="GeneID" id="42364956"/>
<evidence type="ECO:0000313" key="2">
    <source>
        <dbReference type="Proteomes" id="UP000377803"/>
    </source>
</evidence>
<dbReference type="RefSeq" id="WP_153550208.1">
    <property type="nucleotide sequence ID" value="NZ_CP040089.1"/>
</dbReference>
<gene>
    <name evidence="1" type="ORF">LC1Nh_0571</name>
</gene>
<dbReference type="EMBL" id="CP040089">
    <property type="protein sequence ID" value="QGA80468.1"/>
    <property type="molecule type" value="Genomic_DNA"/>
</dbReference>
<dbReference type="KEGG" id="ncon:LC1Nh_0571"/>
<dbReference type="AlphaFoldDB" id="A0A5Q0UFT9"/>
<dbReference type="Proteomes" id="UP000377803">
    <property type="component" value="Chromosome"/>
</dbReference>
<evidence type="ECO:0000313" key="1">
    <source>
        <dbReference type="EMBL" id="QGA80468.1"/>
    </source>
</evidence>
<protein>
    <submittedName>
        <fullName evidence="1">Uncharacterized protein</fullName>
    </submittedName>
</protein>
<name>A0A5Q0UFT9_9ARCH</name>
<organism evidence="1 2">
    <name type="scientific">Candidatus Nanohalobium constans</name>
    <dbReference type="NCBI Taxonomy" id="2565781"/>
    <lineage>
        <taxon>Archaea</taxon>
        <taxon>Candidatus Nanohalarchaeota</taxon>
        <taxon>Candidatus Nanohalobia</taxon>
        <taxon>Candidatus Nanohalobiales</taxon>
        <taxon>Candidatus Nanohalobiaceae</taxon>
        <taxon>Candidatus Nanohalobium</taxon>
    </lineage>
</organism>
<sequence length="160" mass="18570">MSTTKPNIFRGMSPEKKHDPLINNGSINALTEDPENFTFEDMLEVLNENEGYQNIRTSTYPNWTLKPGWVEKFTDGEAIVLIADYSTTQLSENNYRWGNDLYVESVPWEHIEEIIYPKKKEGEVQSHISEAEKEGVTLTPATNVYQQTIRQYKNKHNQEL</sequence>
<keyword evidence="2" id="KW-1185">Reference proteome</keyword>
<accession>A0A5Q0UFT9</accession>
<proteinExistence type="predicted"/>